<evidence type="ECO:0000313" key="2">
    <source>
        <dbReference type="Proteomes" id="UP001187682"/>
    </source>
</evidence>
<dbReference type="Pfam" id="PF04628">
    <property type="entry name" value="Sedlin_N"/>
    <property type="match status" value="1"/>
</dbReference>
<sequence>MNPSIAYIGIIGRNNNPLHTTILSPLRTPLQFSLLLSSTIDIFEMRRTSSASAGPSTNLTGELGLLHAVDDRLAAYGYETNTGVRFVIVVDVRAGESRSGLRDADLRPAFKALQSAYVSLLQNPFFDPDEHTPPQGHGGRKITSRKFSAEVRKIGEAWYPGITAL</sequence>
<dbReference type="AlphaFoldDB" id="A0AAE8MTU8"/>
<proteinExistence type="predicted"/>
<comment type="caution">
    <text evidence="1">The sequence shown here is derived from an EMBL/GenBank/DDBJ whole genome shotgun (WGS) entry which is preliminary data.</text>
</comment>
<name>A0AAE8MTU8_9PEZI</name>
<evidence type="ECO:0008006" key="3">
    <source>
        <dbReference type="Google" id="ProtNLM"/>
    </source>
</evidence>
<dbReference type="Proteomes" id="UP001187682">
    <property type="component" value="Unassembled WGS sequence"/>
</dbReference>
<organism evidence="1 2">
    <name type="scientific">Cephalotrichum gorgonifer</name>
    <dbReference type="NCBI Taxonomy" id="2041049"/>
    <lineage>
        <taxon>Eukaryota</taxon>
        <taxon>Fungi</taxon>
        <taxon>Dikarya</taxon>
        <taxon>Ascomycota</taxon>
        <taxon>Pezizomycotina</taxon>
        <taxon>Sordariomycetes</taxon>
        <taxon>Hypocreomycetidae</taxon>
        <taxon>Microascales</taxon>
        <taxon>Microascaceae</taxon>
        <taxon>Cephalotrichum</taxon>
    </lineage>
</organism>
<dbReference type="PANTHER" id="PTHR12403">
    <property type="entry name" value="TRAFFICKING PROTEIN PARTICLE COMPLEX SUBUNIT 2"/>
    <property type="match status" value="1"/>
</dbReference>
<keyword evidence="2" id="KW-1185">Reference proteome</keyword>
<dbReference type="InterPro" id="IPR006722">
    <property type="entry name" value="Sedlin"/>
</dbReference>
<protein>
    <recommendedName>
        <fullName evidence="3">Sedlin_N domain-containing protein</fullName>
    </recommendedName>
</protein>
<accession>A0AAE8MTU8</accession>
<dbReference type="GO" id="GO:0006888">
    <property type="term" value="P:endoplasmic reticulum to Golgi vesicle-mediated transport"/>
    <property type="evidence" value="ECO:0007669"/>
    <property type="project" value="InterPro"/>
</dbReference>
<dbReference type="Gene3D" id="3.30.450.70">
    <property type="match status" value="1"/>
</dbReference>
<dbReference type="InterPro" id="IPR011012">
    <property type="entry name" value="Longin-like_dom_sf"/>
</dbReference>
<evidence type="ECO:0000313" key="1">
    <source>
        <dbReference type="EMBL" id="SPN99526.1"/>
    </source>
</evidence>
<reference evidence="1" key="1">
    <citation type="submission" date="2018-03" db="EMBL/GenBank/DDBJ databases">
        <authorList>
            <person name="Guldener U."/>
        </authorList>
    </citation>
    <scope>NUCLEOTIDE SEQUENCE</scope>
</reference>
<dbReference type="SUPFAM" id="SSF64356">
    <property type="entry name" value="SNARE-like"/>
    <property type="match status" value="1"/>
</dbReference>
<dbReference type="EMBL" id="ONZQ02000003">
    <property type="protein sequence ID" value="SPN99526.1"/>
    <property type="molecule type" value="Genomic_DNA"/>
</dbReference>
<gene>
    <name evidence="1" type="ORF">DNG_02378</name>
</gene>
<dbReference type="GO" id="GO:0005737">
    <property type="term" value="C:cytoplasm"/>
    <property type="evidence" value="ECO:0007669"/>
    <property type="project" value="GOC"/>
</dbReference>